<comment type="caution">
    <text evidence="2">The sequence shown here is derived from an EMBL/GenBank/DDBJ whole genome shotgun (WGS) entry which is preliminary data.</text>
</comment>
<keyword evidence="3" id="KW-1185">Reference proteome</keyword>
<dbReference type="EMBL" id="JACIEW010000005">
    <property type="protein sequence ID" value="MBB4052642.1"/>
    <property type="molecule type" value="Genomic_DNA"/>
</dbReference>
<proteinExistence type="predicted"/>
<dbReference type="RefSeq" id="WP_183311357.1">
    <property type="nucleotide sequence ID" value="NZ_JACIEW010000005.1"/>
</dbReference>
<organism evidence="2 3">
    <name type="scientific">Devosia subaequoris</name>
    <dbReference type="NCBI Taxonomy" id="395930"/>
    <lineage>
        <taxon>Bacteria</taxon>
        <taxon>Pseudomonadati</taxon>
        <taxon>Pseudomonadota</taxon>
        <taxon>Alphaproteobacteria</taxon>
        <taxon>Hyphomicrobiales</taxon>
        <taxon>Devosiaceae</taxon>
        <taxon>Devosia</taxon>
    </lineage>
</organism>
<keyword evidence="1" id="KW-0732">Signal</keyword>
<evidence type="ECO:0000313" key="2">
    <source>
        <dbReference type="EMBL" id="MBB4052642.1"/>
    </source>
</evidence>
<feature type="signal peptide" evidence="1">
    <location>
        <begin position="1"/>
        <end position="19"/>
    </location>
</feature>
<sequence length="167" mass="17215">MYRSIIVTALFLVPSVAYAGEMPALPDLPPLPTDYVSTGSVGGPYLGLLGGATMGPLRGGVSALAGYSWAGDDTFLAVEGTVQGNFDETGSIDFGVRAGLLLDQAVEVGGLVALGLHSTEGTYVRVAPGVQFEVSNGASARFQVQHDIDLSGDPGRTSVMSGMVFRF</sequence>
<reference evidence="2 3" key="1">
    <citation type="submission" date="2020-08" db="EMBL/GenBank/DDBJ databases">
        <title>Genomic Encyclopedia of Type Strains, Phase IV (KMG-IV): sequencing the most valuable type-strain genomes for metagenomic binning, comparative biology and taxonomic classification.</title>
        <authorList>
            <person name="Goeker M."/>
        </authorList>
    </citation>
    <scope>NUCLEOTIDE SEQUENCE [LARGE SCALE GENOMIC DNA]</scope>
    <source>
        <strain evidence="2 3">DSM 23447</strain>
    </source>
</reference>
<name>A0A7W6INW3_9HYPH</name>
<feature type="chain" id="PRO_5030843017" description="Outer membrane protein beta-barrel domain-containing protein" evidence="1">
    <location>
        <begin position="20"/>
        <end position="167"/>
    </location>
</feature>
<dbReference type="AlphaFoldDB" id="A0A7W6INW3"/>
<evidence type="ECO:0000313" key="3">
    <source>
        <dbReference type="Proteomes" id="UP000547011"/>
    </source>
</evidence>
<protein>
    <recommendedName>
        <fullName evidence="4">Outer membrane protein beta-barrel domain-containing protein</fullName>
    </recommendedName>
</protein>
<dbReference type="Proteomes" id="UP000547011">
    <property type="component" value="Unassembled WGS sequence"/>
</dbReference>
<evidence type="ECO:0000256" key="1">
    <source>
        <dbReference type="SAM" id="SignalP"/>
    </source>
</evidence>
<accession>A0A7W6INW3</accession>
<gene>
    <name evidence="2" type="ORF">GGR20_002290</name>
</gene>
<evidence type="ECO:0008006" key="4">
    <source>
        <dbReference type="Google" id="ProtNLM"/>
    </source>
</evidence>